<evidence type="ECO:0000256" key="1">
    <source>
        <dbReference type="SAM" id="MobiDB-lite"/>
    </source>
</evidence>
<dbReference type="Proteomes" id="UP001244011">
    <property type="component" value="Unassembled WGS sequence"/>
</dbReference>
<feature type="region of interest" description="Disordered" evidence="1">
    <location>
        <begin position="156"/>
        <end position="222"/>
    </location>
</feature>
<evidence type="ECO:0000313" key="4">
    <source>
        <dbReference type="EMBL" id="KAK1765329.1"/>
    </source>
</evidence>
<evidence type="ECO:0000256" key="3">
    <source>
        <dbReference type="SAM" id="SignalP"/>
    </source>
</evidence>
<reference evidence="4" key="1">
    <citation type="submission" date="2023-06" db="EMBL/GenBank/DDBJ databases">
        <title>Genome-scale phylogeny and comparative genomics of the fungal order Sordariales.</title>
        <authorList>
            <consortium name="Lawrence Berkeley National Laboratory"/>
            <person name="Hensen N."/>
            <person name="Bonometti L."/>
            <person name="Westerberg I."/>
            <person name="Brannstrom I.O."/>
            <person name="Guillou S."/>
            <person name="Cros-Aarteil S."/>
            <person name="Calhoun S."/>
            <person name="Haridas S."/>
            <person name="Kuo A."/>
            <person name="Mondo S."/>
            <person name="Pangilinan J."/>
            <person name="Riley R."/>
            <person name="Labutti K."/>
            <person name="Andreopoulos B."/>
            <person name="Lipzen A."/>
            <person name="Chen C."/>
            <person name="Yanf M."/>
            <person name="Daum C."/>
            <person name="Ng V."/>
            <person name="Clum A."/>
            <person name="Steindorff A."/>
            <person name="Ohm R."/>
            <person name="Martin F."/>
            <person name="Silar P."/>
            <person name="Natvig D."/>
            <person name="Lalanne C."/>
            <person name="Gautier V."/>
            <person name="Ament-Velasquez S.L."/>
            <person name="Kruys A."/>
            <person name="Hutchinson M.I."/>
            <person name="Powell A.J."/>
            <person name="Barry K."/>
            <person name="Miller A.N."/>
            <person name="Grigoriev I.V."/>
            <person name="Debuchy R."/>
            <person name="Gladieux P."/>
            <person name="Thoren M.H."/>
            <person name="Johannesson H."/>
        </authorList>
    </citation>
    <scope>NUCLEOTIDE SEQUENCE</scope>
    <source>
        <strain evidence="4">8032-3</strain>
    </source>
</reference>
<gene>
    <name evidence="4" type="ORF">QBC33DRAFT_176407</name>
</gene>
<name>A0AAJ0FKA6_9PEZI</name>
<evidence type="ECO:0000313" key="5">
    <source>
        <dbReference type="Proteomes" id="UP001244011"/>
    </source>
</evidence>
<keyword evidence="2" id="KW-1133">Transmembrane helix</keyword>
<dbReference type="GeneID" id="85305588"/>
<keyword evidence="2" id="KW-0812">Transmembrane</keyword>
<comment type="caution">
    <text evidence="4">The sequence shown here is derived from an EMBL/GenBank/DDBJ whole genome shotgun (WGS) entry which is preliminary data.</text>
</comment>
<dbReference type="RefSeq" id="XP_060281542.1">
    <property type="nucleotide sequence ID" value="XM_060422401.1"/>
</dbReference>
<feature type="transmembrane region" description="Helical" evidence="2">
    <location>
        <begin position="226"/>
        <end position="248"/>
    </location>
</feature>
<sequence>MHSFATMIPITHHLLRNICFFLVLGLLPQQTLAQGKLALYLDFACSTPSSLEPSVSLPLSTCLVPVGAVSLAIQQFPKCDSGTASMIMYEDTSCALNTFSKSKSYTGWSSRDNCFYWLIGKSIPGVMFTCEEPATNPQPTSTSTVRASIIAGVATDDPATGSATGPADASKTTAASTGKTTASTGKTTATTQTGTGTGSTTTSTAGTSSDNASSSNSSGLGRSDKIAIGVGLGVGIPSIVIGFLAWFWPRKKS</sequence>
<feature type="chain" id="PRO_5042570377" evidence="3">
    <location>
        <begin position="34"/>
        <end position="253"/>
    </location>
</feature>
<dbReference type="AlphaFoldDB" id="A0AAJ0FKA6"/>
<accession>A0AAJ0FKA6</accession>
<keyword evidence="2" id="KW-0472">Membrane</keyword>
<keyword evidence="3" id="KW-0732">Signal</keyword>
<protein>
    <submittedName>
        <fullName evidence="4">Uncharacterized protein</fullName>
    </submittedName>
</protein>
<evidence type="ECO:0000256" key="2">
    <source>
        <dbReference type="SAM" id="Phobius"/>
    </source>
</evidence>
<feature type="compositionally biased region" description="Low complexity" evidence="1">
    <location>
        <begin position="167"/>
        <end position="219"/>
    </location>
</feature>
<organism evidence="4 5">
    <name type="scientific">Phialemonium atrogriseum</name>
    <dbReference type="NCBI Taxonomy" id="1093897"/>
    <lineage>
        <taxon>Eukaryota</taxon>
        <taxon>Fungi</taxon>
        <taxon>Dikarya</taxon>
        <taxon>Ascomycota</taxon>
        <taxon>Pezizomycotina</taxon>
        <taxon>Sordariomycetes</taxon>
        <taxon>Sordariomycetidae</taxon>
        <taxon>Cephalothecales</taxon>
        <taxon>Cephalothecaceae</taxon>
        <taxon>Phialemonium</taxon>
    </lineage>
</organism>
<feature type="signal peptide" evidence="3">
    <location>
        <begin position="1"/>
        <end position="33"/>
    </location>
</feature>
<keyword evidence="5" id="KW-1185">Reference proteome</keyword>
<proteinExistence type="predicted"/>
<dbReference type="EMBL" id="MU839016">
    <property type="protein sequence ID" value="KAK1765329.1"/>
    <property type="molecule type" value="Genomic_DNA"/>
</dbReference>